<evidence type="ECO:0000259" key="1">
    <source>
        <dbReference type="PROSITE" id="PS51819"/>
    </source>
</evidence>
<sequence>MAPFPALTHIAVTVSDMAVSTEWYTRLFGAPPVLDEDEESGAFHHAVFALGGGTMFGLHTHTGSNPDTAFDERRVGLDHIAFACTTGELDFWQARLDELGIAHGGIRTAAYGSGLSFRDPDNIALEFFAPPG</sequence>
<evidence type="ECO:0000313" key="2">
    <source>
        <dbReference type="EMBL" id="CBH46493.1"/>
    </source>
</evidence>
<dbReference type="Gene3D" id="3.10.180.10">
    <property type="entry name" value="2,3-Dihydroxybiphenyl 1,2-Dioxygenase, domain 1"/>
    <property type="match status" value="1"/>
</dbReference>
<organism evidence="2">
    <name type="scientific">Rhodococcus hoagii (strain 103S)</name>
    <name type="common">Rhodococcus equi</name>
    <dbReference type="NCBI Taxonomy" id="685727"/>
    <lineage>
        <taxon>Bacteria</taxon>
        <taxon>Bacillati</taxon>
        <taxon>Actinomycetota</taxon>
        <taxon>Actinomycetes</taxon>
        <taxon>Mycobacteriales</taxon>
        <taxon>Nocardiaceae</taxon>
        <taxon>Prescottella</taxon>
    </lineage>
</organism>
<dbReference type="AlphaFoldDB" id="A0A3S5Y1T4"/>
<dbReference type="KEGG" id="req:REQ_03540"/>
<dbReference type="SUPFAM" id="SSF54593">
    <property type="entry name" value="Glyoxalase/Bleomycin resistance protein/Dihydroxybiphenyl dioxygenase"/>
    <property type="match status" value="1"/>
</dbReference>
<dbReference type="Pfam" id="PF00903">
    <property type="entry name" value="Glyoxalase"/>
    <property type="match status" value="1"/>
</dbReference>
<dbReference type="EMBL" id="FN563149">
    <property type="protein sequence ID" value="CBH46493.1"/>
    <property type="molecule type" value="Genomic_DNA"/>
</dbReference>
<dbReference type="RefSeq" id="WP_013414624.1">
    <property type="nucleotide sequence ID" value="NC_014659.1"/>
</dbReference>
<proteinExistence type="predicted"/>
<accession>A0A3S5Y1T4</accession>
<dbReference type="InterPro" id="IPR037523">
    <property type="entry name" value="VOC_core"/>
</dbReference>
<reference evidence="2" key="1">
    <citation type="journal article" date="2010" name="PLoS Genet.">
        <title>The genome of a pathogenic rhodococcus: cooptive virulence underpinned by key gene acquisitions.</title>
        <authorList>
            <person name="Letek M."/>
            <person name="Gonzalez P."/>
            <person name="Macarthur I."/>
            <person name="Rodriguez H."/>
            <person name="Freeman T.C."/>
            <person name="Valero-Rello A."/>
            <person name="Blanco M."/>
            <person name="Buckley T."/>
            <person name="Cherevach I."/>
            <person name="Fahey R."/>
            <person name="Hapeshi A."/>
            <person name="Holdstock J."/>
            <person name="Leadon D."/>
            <person name="Navas J."/>
            <person name="Ocampo A."/>
            <person name="Quail M.A."/>
            <person name="Sanders M."/>
            <person name="Scortti M.M."/>
            <person name="Prescott J.F."/>
            <person name="Fogarty U."/>
            <person name="Meijer W.G."/>
            <person name="Parkhill J."/>
            <person name="Bentley S.D."/>
            <person name="Vazquez-Boland J.A."/>
        </authorList>
    </citation>
    <scope>NUCLEOTIDE SEQUENCE [LARGE SCALE GENOMIC DNA]</scope>
    <source>
        <strain evidence="2 3">103S</strain>
    </source>
</reference>
<name>A0A3S5Y1T4_RHOH1</name>
<dbReference type="PROSITE" id="PS51819">
    <property type="entry name" value="VOC"/>
    <property type="match status" value="1"/>
</dbReference>
<dbReference type="CDD" id="cd06587">
    <property type="entry name" value="VOC"/>
    <property type="match status" value="1"/>
</dbReference>
<evidence type="ECO:0000313" key="3">
    <source>
        <dbReference type="Proteomes" id="UP000006892"/>
    </source>
</evidence>
<protein>
    <submittedName>
        <fullName evidence="2">Glyoxalase family protein</fullName>
    </submittedName>
</protein>
<dbReference type="InterPro" id="IPR029068">
    <property type="entry name" value="Glyas_Bleomycin-R_OHBP_Dase"/>
</dbReference>
<feature type="domain" description="VOC" evidence="1">
    <location>
        <begin position="6"/>
        <end position="130"/>
    </location>
</feature>
<dbReference type="InterPro" id="IPR004360">
    <property type="entry name" value="Glyas_Fos-R_dOase_dom"/>
</dbReference>
<gene>
    <name evidence="2" type="ordered locus">REQ_03540</name>
</gene>
<dbReference type="Proteomes" id="UP001154400">
    <property type="component" value="Chromosome"/>
</dbReference>